<evidence type="ECO:0000259" key="5">
    <source>
        <dbReference type="PROSITE" id="PS51747"/>
    </source>
</evidence>
<evidence type="ECO:0000256" key="3">
    <source>
        <dbReference type="ARBA" id="ARBA00022801"/>
    </source>
</evidence>
<dbReference type="InterPro" id="IPR002125">
    <property type="entry name" value="CMP_dCMP_dom"/>
</dbReference>
<dbReference type="PANTHER" id="PTHR11086:SF18">
    <property type="entry name" value="DEOXYCYTIDYLATE DEAMINASE"/>
    <property type="match status" value="1"/>
</dbReference>
<accession>A0A4U0T0A5</accession>
<dbReference type="OrthoDB" id="9788517at2"/>
<reference evidence="6 7" key="1">
    <citation type="submission" date="2019-04" db="EMBL/GenBank/DDBJ databases">
        <title>Streptomyces oryziradicis sp. nov., a novel actinomycete isolated from rhizosphere soil of rice (Oryza sativa L.).</title>
        <authorList>
            <person name="Li C."/>
        </authorList>
    </citation>
    <scope>NUCLEOTIDE SEQUENCE [LARGE SCALE GENOMIC DNA]</scope>
    <source>
        <strain evidence="6 7">NEAU-C40</strain>
    </source>
</reference>
<sequence>MPTRPRRSPYLLTRGFVPEPDCPAPAASRCEDCVEYHAERNAILWSRPEDRAGATLYVTFEPCGDCMKLIKGVGIRRVVWYTRTRLMHELIL</sequence>
<keyword evidence="4" id="KW-0862">Zinc</keyword>
<dbReference type="InterPro" id="IPR016193">
    <property type="entry name" value="Cytidine_deaminase-like"/>
</dbReference>
<evidence type="ECO:0000313" key="6">
    <source>
        <dbReference type="EMBL" id="TKA06185.1"/>
    </source>
</evidence>
<organism evidence="6 7">
    <name type="scientific">Actinacidiphila oryziradicis</name>
    <dbReference type="NCBI Taxonomy" id="2571141"/>
    <lineage>
        <taxon>Bacteria</taxon>
        <taxon>Bacillati</taxon>
        <taxon>Actinomycetota</taxon>
        <taxon>Actinomycetes</taxon>
        <taxon>Kitasatosporales</taxon>
        <taxon>Streptomycetaceae</taxon>
        <taxon>Actinacidiphila</taxon>
    </lineage>
</organism>
<dbReference type="InterPro" id="IPR015517">
    <property type="entry name" value="dCMP_deaminase-rel"/>
</dbReference>
<dbReference type="Proteomes" id="UP000305778">
    <property type="component" value="Unassembled WGS sequence"/>
</dbReference>
<proteinExistence type="inferred from homology"/>
<evidence type="ECO:0000256" key="1">
    <source>
        <dbReference type="ARBA" id="ARBA00006576"/>
    </source>
</evidence>
<keyword evidence="7" id="KW-1185">Reference proteome</keyword>
<dbReference type="EMBL" id="SUMC01000042">
    <property type="protein sequence ID" value="TKA06185.1"/>
    <property type="molecule type" value="Genomic_DNA"/>
</dbReference>
<dbReference type="InterPro" id="IPR016192">
    <property type="entry name" value="APOBEC/CMP_deaminase_Zn-bd"/>
</dbReference>
<evidence type="ECO:0000313" key="7">
    <source>
        <dbReference type="Proteomes" id="UP000305778"/>
    </source>
</evidence>
<dbReference type="Pfam" id="PF00383">
    <property type="entry name" value="dCMP_cyt_deam_1"/>
    <property type="match status" value="1"/>
</dbReference>
<dbReference type="AlphaFoldDB" id="A0A4U0T0A5"/>
<dbReference type="RefSeq" id="WP_136727666.1">
    <property type="nucleotide sequence ID" value="NZ_SUMC01000042.1"/>
</dbReference>
<dbReference type="GO" id="GO:0004132">
    <property type="term" value="F:dCMP deaminase activity"/>
    <property type="evidence" value="ECO:0007669"/>
    <property type="project" value="TreeGrafter"/>
</dbReference>
<dbReference type="Gene3D" id="3.40.140.10">
    <property type="entry name" value="Cytidine Deaminase, domain 2"/>
    <property type="match status" value="1"/>
</dbReference>
<dbReference type="SUPFAM" id="SSF53927">
    <property type="entry name" value="Cytidine deaminase-like"/>
    <property type="match status" value="1"/>
</dbReference>
<comment type="caution">
    <text evidence="6">The sequence shown here is derived from an EMBL/GenBank/DDBJ whole genome shotgun (WGS) entry which is preliminary data.</text>
</comment>
<dbReference type="PROSITE" id="PS00903">
    <property type="entry name" value="CYT_DCMP_DEAMINASES_1"/>
    <property type="match status" value="1"/>
</dbReference>
<dbReference type="GO" id="GO:0005737">
    <property type="term" value="C:cytoplasm"/>
    <property type="evidence" value="ECO:0007669"/>
    <property type="project" value="TreeGrafter"/>
</dbReference>
<evidence type="ECO:0000256" key="4">
    <source>
        <dbReference type="ARBA" id="ARBA00022833"/>
    </source>
</evidence>
<keyword evidence="3" id="KW-0378">Hydrolase</keyword>
<name>A0A4U0T0A5_9ACTN</name>
<dbReference type="PANTHER" id="PTHR11086">
    <property type="entry name" value="DEOXYCYTIDYLATE DEAMINASE-RELATED"/>
    <property type="match status" value="1"/>
</dbReference>
<dbReference type="PROSITE" id="PS51747">
    <property type="entry name" value="CYT_DCMP_DEAMINASES_2"/>
    <property type="match status" value="1"/>
</dbReference>
<dbReference type="GO" id="GO:0008270">
    <property type="term" value="F:zinc ion binding"/>
    <property type="evidence" value="ECO:0007669"/>
    <property type="project" value="InterPro"/>
</dbReference>
<gene>
    <name evidence="6" type="ORF">FCI23_32815</name>
</gene>
<feature type="domain" description="CMP/dCMP-type deaminase" evidence="5">
    <location>
        <begin position="1"/>
        <end position="92"/>
    </location>
</feature>
<evidence type="ECO:0000256" key="2">
    <source>
        <dbReference type="ARBA" id="ARBA00022723"/>
    </source>
</evidence>
<protein>
    <recommendedName>
        <fullName evidence="5">CMP/dCMP-type deaminase domain-containing protein</fullName>
    </recommendedName>
</protein>
<keyword evidence="2" id="KW-0479">Metal-binding</keyword>
<comment type="similarity">
    <text evidence="1">Belongs to the cytidine and deoxycytidylate deaminase family.</text>
</comment>